<dbReference type="OrthoDB" id="3247158at2759"/>
<feature type="compositionally biased region" description="Basic and acidic residues" evidence="2">
    <location>
        <begin position="643"/>
        <end position="690"/>
    </location>
</feature>
<dbReference type="RefSeq" id="XP_014481113.1">
    <property type="nucleotide sequence ID" value="XM_014625627.1"/>
</dbReference>
<organism evidence="3 5">
    <name type="scientific">Dinoponera quadriceps</name>
    <name type="common">South American ant</name>
    <dbReference type="NCBI Taxonomy" id="609295"/>
    <lineage>
        <taxon>Eukaryota</taxon>
        <taxon>Metazoa</taxon>
        <taxon>Ecdysozoa</taxon>
        <taxon>Arthropoda</taxon>
        <taxon>Hexapoda</taxon>
        <taxon>Insecta</taxon>
        <taxon>Pterygota</taxon>
        <taxon>Neoptera</taxon>
        <taxon>Endopterygota</taxon>
        <taxon>Hymenoptera</taxon>
        <taxon>Apocrita</taxon>
        <taxon>Aculeata</taxon>
        <taxon>Formicoidea</taxon>
        <taxon>Formicidae</taxon>
        <taxon>Ponerinae</taxon>
        <taxon>Ponerini</taxon>
        <taxon>Dinoponera</taxon>
    </lineage>
</organism>
<dbReference type="PANTHER" id="PTHR36812">
    <property type="entry name" value="NEUROFILAMENT TRIPLET M PROTEIN-LIKE PROTEIN"/>
    <property type="match status" value="1"/>
</dbReference>
<evidence type="ECO:0000313" key="4">
    <source>
        <dbReference type="RefSeq" id="XP_014481112.1"/>
    </source>
</evidence>
<dbReference type="Proteomes" id="UP000515204">
    <property type="component" value="Unplaced"/>
</dbReference>
<dbReference type="PANTHER" id="PTHR36812:SF9">
    <property type="entry name" value="MYB-LIKE PROTEIN X ISOFORM X1"/>
    <property type="match status" value="1"/>
</dbReference>
<dbReference type="GeneID" id="106747755"/>
<feature type="compositionally biased region" description="Basic and acidic residues" evidence="2">
    <location>
        <begin position="697"/>
        <end position="711"/>
    </location>
</feature>
<feature type="compositionally biased region" description="Basic and acidic residues" evidence="2">
    <location>
        <begin position="784"/>
        <end position="800"/>
    </location>
</feature>
<evidence type="ECO:0000313" key="3">
    <source>
        <dbReference type="Proteomes" id="UP000515204"/>
    </source>
</evidence>
<gene>
    <name evidence="4 5" type="primary">LOC106747755</name>
</gene>
<feature type="coiled-coil region" evidence="1">
    <location>
        <begin position="243"/>
        <end position="270"/>
    </location>
</feature>
<evidence type="ECO:0000313" key="5">
    <source>
        <dbReference type="RefSeq" id="XP_014481113.1"/>
    </source>
</evidence>
<keyword evidence="1" id="KW-0175">Coiled coil</keyword>
<reference evidence="4 5" key="1">
    <citation type="submission" date="2025-04" db="UniProtKB">
        <authorList>
            <consortium name="RefSeq"/>
        </authorList>
    </citation>
    <scope>IDENTIFICATION</scope>
</reference>
<dbReference type="AlphaFoldDB" id="A0A6P3XT79"/>
<protein>
    <submittedName>
        <fullName evidence="4 5">Uncharacterized protein LOC106747755</fullName>
    </submittedName>
</protein>
<proteinExistence type="predicted"/>
<feature type="compositionally biased region" description="Acidic residues" evidence="2">
    <location>
        <begin position="627"/>
        <end position="642"/>
    </location>
</feature>
<evidence type="ECO:0000256" key="1">
    <source>
        <dbReference type="SAM" id="Coils"/>
    </source>
</evidence>
<feature type="compositionally biased region" description="Acidic residues" evidence="2">
    <location>
        <begin position="712"/>
        <end position="783"/>
    </location>
</feature>
<feature type="compositionally biased region" description="Acidic residues" evidence="2">
    <location>
        <begin position="801"/>
        <end position="816"/>
    </location>
</feature>
<dbReference type="RefSeq" id="XP_014481112.1">
    <property type="nucleotide sequence ID" value="XM_014625626.1"/>
</dbReference>
<name>A0A6P3XT79_DINQU</name>
<evidence type="ECO:0000256" key="2">
    <source>
        <dbReference type="SAM" id="MobiDB-lite"/>
    </source>
</evidence>
<dbReference type="KEGG" id="dqu:106747755"/>
<accession>A0A6P3XT79</accession>
<keyword evidence="3" id="KW-1185">Reference proteome</keyword>
<sequence length="877" mass="99953">MRSPREHLVGIATSPQGREFFSLRAEDELRMWLYVELCILGVNVSRYLEFLISLLRYPISALSTVQGIVGVDTYTGQHLFASSIEELETLGDCMRAERRAIALGCLIGASSFDANLSGIMMLVDEVMTRLDKVDGRNVNLMEEEFKVPNEEFHAPATNIEASMPAGSAYGTQEEFTVSLQPVLIEEISRWTERNIGTTYCNNTINSYNNKNNDACNKNNNVSIVSNVESQQPDSKNSFGFVESMERQREKDRLQLEIERLQLARLQAKFNEDVEAIWNVGIHSAQEEQQDCNLLQDRIIPPAPAIFPNSQPIFTIPNGSPMSVYSSGSKNGKIIDIDSLYPGSRLEAPISDVQNGELINVQDQVENNFNYNAGYNTTKDTRNWPDLISNDLWRRKGIEDNWVYLTQNIQAVGSFPIASCKPPHGSHVESPSILKLSSLPEPDEDLLTSARTHFRPIKDDGYWADGTTFPVNTAVEQVAYRRSESGNVWYLPGGESPYMEYRENDTASPVVSTISSNLTPKFRVRQCDKSIQTDPVRFAVRRRLIFDDDCYDSTPLRGEDTVINKDEEEVVIEGGKIITAQYPTNKQVTQNKDTIAIDNKKTSQTDEPEIEQNGHPHHNGNRKKLEGEGVDDEKGCDEDENEGEVEHEVNKNESAQSDRKKKDREKCHEQDKKEAKNKNEHGHDNNDHDQVDNDDDDKYNTSKEHDDNKNDNNEIDNDDDDDGDENENDDEDDDDDDDDSDVDGDDDNDDNNNDDDGDDDDNDDDGDDEDDDDDDDDYEDENDEERQVENGEKKCEENRKEDEDEDEDEEESDDDDTTVVFRNEEEKRKYILDRMYRAAVKINLADDREWKNCMNKVREKLLKKIGTDIFVTMPERIM</sequence>
<feature type="region of interest" description="Disordered" evidence="2">
    <location>
        <begin position="588"/>
        <end position="820"/>
    </location>
</feature>